<comment type="similarity">
    <text evidence="1 3">Belongs to the sulfotransferase 1 family.</text>
</comment>
<comment type="caution">
    <text evidence="5">The sequence shown here is derived from an EMBL/GenBank/DDBJ whole genome shotgun (WGS) entry which is preliminary data.</text>
</comment>
<dbReference type="Pfam" id="PF00685">
    <property type="entry name" value="Sulfotransfer_1"/>
    <property type="match status" value="1"/>
</dbReference>
<reference evidence="5 6" key="1">
    <citation type="submission" date="2019-09" db="EMBL/GenBank/DDBJ databases">
        <title>Bird 10,000 Genomes (B10K) Project - Family phase.</title>
        <authorList>
            <person name="Zhang G."/>
        </authorList>
    </citation>
    <scope>NUCLEOTIDE SEQUENCE [LARGE SCALE GENOMIC DNA]</scope>
    <source>
        <strain evidence="5">B10K-DU-012-38</strain>
        <tissue evidence="5">Muscle</tissue>
    </source>
</reference>
<dbReference type="EC" id="2.8.2.-" evidence="3"/>
<gene>
    <name evidence="5" type="primary">Sult6b1_0</name>
    <name evidence="5" type="ORF">UROPYL_R07357</name>
</gene>
<evidence type="ECO:0000259" key="4">
    <source>
        <dbReference type="Pfam" id="PF00685"/>
    </source>
</evidence>
<dbReference type="GO" id="GO:0008146">
    <property type="term" value="F:sulfotransferase activity"/>
    <property type="evidence" value="ECO:0007669"/>
    <property type="project" value="InterPro"/>
</dbReference>
<dbReference type="Gene3D" id="3.40.50.300">
    <property type="entry name" value="P-loop containing nucleotide triphosphate hydrolases"/>
    <property type="match status" value="1"/>
</dbReference>
<keyword evidence="6" id="KW-1185">Reference proteome</keyword>
<evidence type="ECO:0000256" key="2">
    <source>
        <dbReference type="ARBA" id="ARBA00022679"/>
    </source>
</evidence>
<dbReference type="PANTHER" id="PTHR11783">
    <property type="entry name" value="SULFOTRANSFERASE SULT"/>
    <property type="match status" value="1"/>
</dbReference>
<proteinExistence type="inferred from homology"/>
<dbReference type="AlphaFoldDB" id="A0A7K5T0M9"/>
<feature type="non-terminal residue" evidence="5">
    <location>
        <position position="194"/>
    </location>
</feature>
<keyword evidence="2 3" id="KW-0808">Transferase</keyword>
<evidence type="ECO:0000256" key="1">
    <source>
        <dbReference type="ARBA" id="ARBA00005771"/>
    </source>
</evidence>
<dbReference type="InterPro" id="IPR027417">
    <property type="entry name" value="P-loop_NTPase"/>
</dbReference>
<accession>A0A7K5T0M9</accession>
<dbReference type="Proteomes" id="UP000524542">
    <property type="component" value="Unassembled WGS sequence"/>
</dbReference>
<evidence type="ECO:0000313" key="5">
    <source>
        <dbReference type="EMBL" id="NWT97862.1"/>
    </source>
</evidence>
<sequence length="194" mass="21984">IPFLRILITHLSYNHLPKSIFKEKGTIVVLFQNPKDRALLFLHFHNNGMQSVPSYSSRDEFFSGFMTDLWGSCFDPAVTWNKHIEDKNTVVIIYEDLKGNLTASVKQITAFFGFSPTAEQMQAIAGRHTFQPVSVKAQEIHGAVGLMLFHKAVFGDWKNVFAEAQNQKLAAKFTVCLEVAKMGVKFKYDVYCKA</sequence>
<feature type="domain" description="Sulfotransferase" evidence="4">
    <location>
        <begin position="2"/>
        <end position="172"/>
    </location>
</feature>
<organism evidence="5 6">
    <name type="scientific">Urocynchramus pylzowi</name>
    <dbReference type="NCBI Taxonomy" id="571890"/>
    <lineage>
        <taxon>Eukaryota</taxon>
        <taxon>Metazoa</taxon>
        <taxon>Chordata</taxon>
        <taxon>Craniata</taxon>
        <taxon>Vertebrata</taxon>
        <taxon>Euteleostomi</taxon>
        <taxon>Archelosauria</taxon>
        <taxon>Archosauria</taxon>
        <taxon>Dinosauria</taxon>
        <taxon>Saurischia</taxon>
        <taxon>Theropoda</taxon>
        <taxon>Coelurosauria</taxon>
        <taxon>Aves</taxon>
        <taxon>Neognathae</taxon>
        <taxon>Neoaves</taxon>
        <taxon>Telluraves</taxon>
        <taxon>Australaves</taxon>
        <taxon>Passeriformes</taxon>
        <taxon>Passeroidea</taxon>
        <taxon>Fringillidae</taxon>
        <taxon>Urocynchramus</taxon>
    </lineage>
</organism>
<name>A0A7K5T0M9_9FRIN</name>
<protein>
    <recommendedName>
        <fullName evidence="3">Sulfotransferase</fullName>
        <ecNumber evidence="3">2.8.2.-</ecNumber>
    </recommendedName>
</protein>
<dbReference type="EMBL" id="VZRH01004151">
    <property type="protein sequence ID" value="NWT97862.1"/>
    <property type="molecule type" value="Genomic_DNA"/>
</dbReference>
<evidence type="ECO:0000256" key="3">
    <source>
        <dbReference type="RuleBase" id="RU361155"/>
    </source>
</evidence>
<dbReference type="SUPFAM" id="SSF52540">
    <property type="entry name" value="P-loop containing nucleoside triphosphate hydrolases"/>
    <property type="match status" value="1"/>
</dbReference>
<dbReference type="InterPro" id="IPR000863">
    <property type="entry name" value="Sulfotransferase_dom"/>
</dbReference>
<evidence type="ECO:0000313" key="6">
    <source>
        <dbReference type="Proteomes" id="UP000524542"/>
    </source>
</evidence>
<feature type="non-terminal residue" evidence="5">
    <location>
        <position position="1"/>
    </location>
</feature>